<organism evidence="1 2">
    <name type="scientific">Melastoma candidum</name>
    <dbReference type="NCBI Taxonomy" id="119954"/>
    <lineage>
        <taxon>Eukaryota</taxon>
        <taxon>Viridiplantae</taxon>
        <taxon>Streptophyta</taxon>
        <taxon>Embryophyta</taxon>
        <taxon>Tracheophyta</taxon>
        <taxon>Spermatophyta</taxon>
        <taxon>Magnoliopsida</taxon>
        <taxon>eudicotyledons</taxon>
        <taxon>Gunneridae</taxon>
        <taxon>Pentapetalae</taxon>
        <taxon>rosids</taxon>
        <taxon>malvids</taxon>
        <taxon>Myrtales</taxon>
        <taxon>Melastomataceae</taxon>
        <taxon>Melastomatoideae</taxon>
        <taxon>Melastomateae</taxon>
        <taxon>Melastoma</taxon>
    </lineage>
</organism>
<evidence type="ECO:0000313" key="2">
    <source>
        <dbReference type="Proteomes" id="UP001057402"/>
    </source>
</evidence>
<comment type="caution">
    <text evidence="1">The sequence shown here is derived from an EMBL/GenBank/DDBJ whole genome shotgun (WGS) entry which is preliminary data.</text>
</comment>
<reference evidence="2" key="1">
    <citation type="journal article" date="2023" name="Front. Plant Sci.">
        <title>Chromosomal-level genome assembly of Melastoma candidum provides insights into trichome evolution.</title>
        <authorList>
            <person name="Zhong Y."/>
            <person name="Wu W."/>
            <person name="Sun C."/>
            <person name="Zou P."/>
            <person name="Liu Y."/>
            <person name="Dai S."/>
            <person name="Zhou R."/>
        </authorList>
    </citation>
    <scope>NUCLEOTIDE SEQUENCE [LARGE SCALE GENOMIC DNA]</scope>
</reference>
<name>A0ACB9N3C7_9MYRT</name>
<evidence type="ECO:0000313" key="1">
    <source>
        <dbReference type="EMBL" id="KAI4330498.1"/>
    </source>
</evidence>
<gene>
    <name evidence="1" type="ORF">MLD38_028783</name>
</gene>
<dbReference type="EMBL" id="CM042887">
    <property type="protein sequence ID" value="KAI4330498.1"/>
    <property type="molecule type" value="Genomic_DNA"/>
</dbReference>
<protein>
    <submittedName>
        <fullName evidence="1">Uncharacterized protein</fullName>
    </submittedName>
</protein>
<dbReference type="Proteomes" id="UP001057402">
    <property type="component" value="Chromosome 8"/>
</dbReference>
<accession>A0ACB9N3C7</accession>
<proteinExistence type="predicted"/>
<keyword evidence="2" id="KW-1185">Reference proteome</keyword>
<sequence>MTRHITGRAYKLRGVCGNDEGGDGLEEGVKAVLLGEIQQPELDVNERRVKSTAQENETGGGEVLNGPSN</sequence>